<comment type="caution">
    <text evidence="1">The sequence shown here is derived from an EMBL/GenBank/DDBJ whole genome shotgun (WGS) entry which is preliminary data.</text>
</comment>
<dbReference type="EMBL" id="LMTR01000063">
    <property type="protein sequence ID" value="KWT67509.1"/>
    <property type="molecule type" value="Genomic_DNA"/>
</dbReference>
<proteinExistence type="predicted"/>
<dbReference type="AlphaFoldDB" id="A0A109BF89"/>
<evidence type="ECO:0000313" key="1">
    <source>
        <dbReference type="EMBL" id="KWT67509.1"/>
    </source>
</evidence>
<dbReference type="Proteomes" id="UP000059074">
    <property type="component" value="Unassembled WGS sequence"/>
</dbReference>
<protein>
    <submittedName>
        <fullName evidence="1">Uncharacterized protein</fullName>
    </submittedName>
</protein>
<sequence length="56" mass="6255">MTEKTLRRRAHAAGLVLAKTRTEIDGANFWLLIRGRRVLAVCRDASHIARALEKAA</sequence>
<name>A0A109BF89_HYPSL</name>
<reference evidence="1 2" key="1">
    <citation type="submission" date="2015-10" db="EMBL/GenBank/DDBJ databases">
        <title>Transcriptomic analysis of a linuron degrading triple-species bacterial consortium.</title>
        <authorList>
            <person name="Albers P."/>
        </authorList>
    </citation>
    <scope>NUCLEOTIDE SEQUENCE [LARGE SCALE GENOMIC DNA]</scope>
    <source>
        <strain evidence="1 2">WDL6</strain>
    </source>
</reference>
<dbReference type="RefSeq" id="WP_157066709.1">
    <property type="nucleotide sequence ID" value="NZ_LMTR01000063.1"/>
</dbReference>
<organism evidence="1 2">
    <name type="scientific">Hyphomicrobium sulfonivorans</name>
    <dbReference type="NCBI Taxonomy" id="121290"/>
    <lineage>
        <taxon>Bacteria</taxon>
        <taxon>Pseudomonadati</taxon>
        <taxon>Pseudomonadota</taxon>
        <taxon>Alphaproteobacteria</taxon>
        <taxon>Hyphomicrobiales</taxon>
        <taxon>Hyphomicrobiaceae</taxon>
        <taxon>Hyphomicrobium</taxon>
    </lineage>
</organism>
<dbReference type="PATRIC" id="fig|121290.4.peg.1255"/>
<accession>A0A109BF89</accession>
<gene>
    <name evidence="1" type="ORF">APY04_1868</name>
</gene>
<dbReference type="STRING" id="121290.APY04_1868"/>
<evidence type="ECO:0000313" key="2">
    <source>
        <dbReference type="Proteomes" id="UP000059074"/>
    </source>
</evidence>
<keyword evidence="2" id="KW-1185">Reference proteome</keyword>